<dbReference type="Proteomes" id="UP000321548">
    <property type="component" value="Unassembled WGS sequence"/>
</dbReference>
<keyword evidence="1" id="KW-0479">Metal-binding</keyword>
<gene>
    <name evidence="3" type="ORF">FHP08_14520</name>
</gene>
<dbReference type="OrthoDB" id="3620182at2"/>
<accession>A0A5C8NS14</accession>
<dbReference type="Gene3D" id="2.60.120.10">
    <property type="entry name" value="Jelly Rolls"/>
    <property type="match status" value="1"/>
</dbReference>
<dbReference type="SUPFAM" id="SSF51182">
    <property type="entry name" value="RmlC-like cupins"/>
    <property type="match status" value="1"/>
</dbReference>
<evidence type="ECO:0000313" key="4">
    <source>
        <dbReference type="Proteomes" id="UP000321548"/>
    </source>
</evidence>
<dbReference type="CDD" id="cd02210">
    <property type="entry name" value="cupin_BLR2406-like"/>
    <property type="match status" value="1"/>
</dbReference>
<evidence type="ECO:0000256" key="1">
    <source>
        <dbReference type="ARBA" id="ARBA00022723"/>
    </source>
</evidence>
<sequence length="140" mass="14916">MNASTDITGATCRVVDGATPYRSEQGTVYAPGISAETVASTSLFLGLVTLPPGERTRAHVHERHESAFYMLSGDEVELWSGEGLAHRALARPGDYLFVPAKVPHVAVNRSAVPAVFVGVRNEATAQESVSMRPELDALVP</sequence>
<dbReference type="InterPro" id="IPR011051">
    <property type="entry name" value="RmlC_Cupin_sf"/>
</dbReference>
<feature type="domain" description="Cupin type-2" evidence="2">
    <location>
        <begin position="47"/>
        <end position="117"/>
    </location>
</feature>
<reference evidence="3 4" key="1">
    <citation type="submission" date="2019-06" db="EMBL/GenBank/DDBJ databases">
        <title>Quisquiliibacterium sp. nov., isolated from a maize field.</title>
        <authorList>
            <person name="Lin S.-Y."/>
            <person name="Tsai C.-F."/>
            <person name="Young C.-C."/>
        </authorList>
    </citation>
    <scope>NUCLEOTIDE SEQUENCE [LARGE SCALE GENOMIC DNA]</scope>
    <source>
        <strain evidence="3 4">CC-CFT501</strain>
    </source>
</reference>
<dbReference type="RefSeq" id="WP_147705214.1">
    <property type="nucleotide sequence ID" value="NZ_VDUY01000006.1"/>
</dbReference>
<dbReference type="InterPro" id="IPR013096">
    <property type="entry name" value="Cupin_2"/>
</dbReference>
<dbReference type="InterPro" id="IPR014710">
    <property type="entry name" value="RmlC-like_jellyroll"/>
</dbReference>
<name>A0A5C8NS14_9BURK</name>
<keyword evidence="4" id="KW-1185">Reference proteome</keyword>
<comment type="caution">
    <text evidence="3">The sequence shown here is derived from an EMBL/GenBank/DDBJ whole genome shotgun (WGS) entry which is preliminary data.</text>
</comment>
<protein>
    <submittedName>
        <fullName evidence="3">Cupin domain-containing protein</fullName>
    </submittedName>
</protein>
<dbReference type="InterPro" id="IPR017102">
    <property type="entry name" value="UCP037087"/>
</dbReference>
<dbReference type="PANTHER" id="PTHR35848:SF6">
    <property type="entry name" value="CUPIN TYPE-2 DOMAIN-CONTAINING PROTEIN"/>
    <property type="match status" value="1"/>
</dbReference>
<dbReference type="InterPro" id="IPR051610">
    <property type="entry name" value="GPI/OXD"/>
</dbReference>
<dbReference type="AlphaFoldDB" id="A0A5C8NS14"/>
<evidence type="ECO:0000313" key="3">
    <source>
        <dbReference type="EMBL" id="TXL64153.1"/>
    </source>
</evidence>
<dbReference type="EMBL" id="VDUY01000006">
    <property type="protein sequence ID" value="TXL64153.1"/>
    <property type="molecule type" value="Genomic_DNA"/>
</dbReference>
<dbReference type="Pfam" id="PF07883">
    <property type="entry name" value="Cupin_2"/>
    <property type="match status" value="1"/>
</dbReference>
<dbReference type="PIRSF" id="PIRSF037087">
    <property type="entry name" value="UCP037087"/>
    <property type="match status" value="1"/>
</dbReference>
<organism evidence="3 4">
    <name type="scientific">Zeimonas arvi</name>
    <dbReference type="NCBI Taxonomy" id="2498847"/>
    <lineage>
        <taxon>Bacteria</taxon>
        <taxon>Pseudomonadati</taxon>
        <taxon>Pseudomonadota</taxon>
        <taxon>Betaproteobacteria</taxon>
        <taxon>Burkholderiales</taxon>
        <taxon>Burkholderiaceae</taxon>
        <taxon>Zeimonas</taxon>
    </lineage>
</organism>
<proteinExistence type="predicted"/>
<evidence type="ECO:0000259" key="2">
    <source>
        <dbReference type="Pfam" id="PF07883"/>
    </source>
</evidence>
<dbReference type="PANTHER" id="PTHR35848">
    <property type="entry name" value="OXALATE-BINDING PROTEIN"/>
    <property type="match status" value="1"/>
</dbReference>
<dbReference type="GO" id="GO:0046872">
    <property type="term" value="F:metal ion binding"/>
    <property type="evidence" value="ECO:0007669"/>
    <property type="project" value="UniProtKB-KW"/>
</dbReference>